<dbReference type="EMBL" id="JBHSFG010000020">
    <property type="protein sequence ID" value="MFC4465297.1"/>
    <property type="molecule type" value="Genomic_DNA"/>
</dbReference>
<accession>A0ABV8YJ19</accession>
<proteinExistence type="predicted"/>
<evidence type="ECO:0000313" key="2">
    <source>
        <dbReference type="EMBL" id="MFC4465297.1"/>
    </source>
</evidence>
<keyword evidence="3" id="KW-1185">Reference proteome</keyword>
<name>A0ABV8YJ19_9ACTN</name>
<reference evidence="3" key="1">
    <citation type="journal article" date="2019" name="Int. J. Syst. Evol. Microbiol.">
        <title>The Global Catalogue of Microorganisms (GCM) 10K type strain sequencing project: providing services to taxonomists for standard genome sequencing and annotation.</title>
        <authorList>
            <consortium name="The Broad Institute Genomics Platform"/>
            <consortium name="The Broad Institute Genome Sequencing Center for Infectious Disease"/>
            <person name="Wu L."/>
            <person name="Ma J."/>
        </authorList>
    </citation>
    <scope>NUCLEOTIDE SEQUENCE [LARGE SCALE GENOMIC DNA]</scope>
    <source>
        <strain evidence="3">DT43</strain>
    </source>
</reference>
<dbReference type="RefSeq" id="WP_386341170.1">
    <property type="nucleotide sequence ID" value="NZ_JBHSFG010000020.1"/>
</dbReference>
<comment type="caution">
    <text evidence="2">The sequence shown here is derived from an EMBL/GenBank/DDBJ whole genome shotgun (WGS) entry which is preliminary data.</text>
</comment>
<protein>
    <recommendedName>
        <fullName evidence="4">ABM domain-containing protein</fullName>
    </recommendedName>
</protein>
<organism evidence="2 3">
    <name type="scientific">Streptomyces xiangluensis</name>
    <dbReference type="NCBI Taxonomy" id="2665720"/>
    <lineage>
        <taxon>Bacteria</taxon>
        <taxon>Bacillati</taxon>
        <taxon>Actinomycetota</taxon>
        <taxon>Actinomycetes</taxon>
        <taxon>Kitasatosporales</taxon>
        <taxon>Streptomycetaceae</taxon>
        <taxon>Streptomyces</taxon>
    </lineage>
</organism>
<gene>
    <name evidence="2" type="ORF">ACFPH6_12230</name>
</gene>
<feature type="region of interest" description="Disordered" evidence="1">
    <location>
        <begin position="42"/>
        <end position="63"/>
    </location>
</feature>
<sequence>MSGYADEVPGYLTFRVTPQEGPIAAFAEQEAWQARERYPQLLGRPGRGSRRVARCRSDVPSGS</sequence>
<dbReference type="Proteomes" id="UP001596012">
    <property type="component" value="Unassembled WGS sequence"/>
</dbReference>
<evidence type="ECO:0008006" key="4">
    <source>
        <dbReference type="Google" id="ProtNLM"/>
    </source>
</evidence>
<evidence type="ECO:0000256" key="1">
    <source>
        <dbReference type="SAM" id="MobiDB-lite"/>
    </source>
</evidence>
<evidence type="ECO:0000313" key="3">
    <source>
        <dbReference type="Proteomes" id="UP001596012"/>
    </source>
</evidence>